<dbReference type="EMBL" id="CADEAL010002313">
    <property type="protein sequence ID" value="CAB1439673.1"/>
    <property type="molecule type" value="Genomic_DNA"/>
</dbReference>
<name>A0A9N7UZ41_PLEPL</name>
<evidence type="ECO:0000313" key="2">
    <source>
        <dbReference type="EMBL" id="CAB1439673.1"/>
    </source>
</evidence>
<gene>
    <name evidence="2" type="ORF">PLEPLA_LOCUS27451</name>
</gene>
<reference evidence="2" key="1">
    <citation type="submission" date="2020-03" db="EMBL/GenBank/DDBJ databases">
        <authorList>
            <person name="Weist P."/>
        </authorList>
    </citation>
    <scope>NUCLEOTIDE SEQUENCE</scope>
</reference>
<feature type="compositionally biased region" description="Basic residues" evidence="1">
    <location>
        <begin position="21"/>
        <end position="30"/>
    </location>
</feature>
<dbReference type="Proteomes" id="UP001153269">
    <property type="component" value="Unassembled WGS sequence"/>
</dbReference>
<proteinExistence type="predicted"/>
<comment type="caution">
    <text evidence="2">The sequence shown here is derived from an EMBL/GenBank/DDBJ whole genome shotgun (WGS) entry which is preliminary data.</text>
</comment>
<evidence type="ECO:0000256" key="1">
    <source>
        <dbReference type="SAM" id="MobiDB-lite"/>
    </source>
</evidence>
<sequence>MYSSSRPVIGPFSRQSDCGRGVRRRRRRRRRRKEESLWTENNCLSLNCESWRTQDVLWVCRCSSLDLWLPDRDTEL</sequence>
<accession>A0A9N7UZ41</accession>
<keyword evidence="3" id="KW-1185">Reference proteome</keyword>
<dbReference type="AlphaFoldDB" id="A0A9N7UZ41"/>
<feature type="region of interest" description="Disordered" evidence="1">
    <location>
        <begin position="1"/>
        <end position="30"/>
    </location>
</feature>
<organism evidence="2 3">
    <name type="scientific">Pleuronectes platessa</name>
    <name type="common">European plaice</name>
    <dbReference type="NCBI Taxonomy" id="8262"/>
    <lineage>
        <taxon>Eukaryota</taxon>
        <taxon>Metazoa</taxon>
        <taxon>Chordata</taxon>
        <taxon>Craniata</taxon>
        <taxon>Vertebrata</taxon>
        <taxon>Euteleostomi</taxon>
        <taxon>Actinopterygii</taxon>
        <taxon>Neopterygii</taxon>
        <taxon>Teleostei</taxon>
        <taxon>Neoteleostei</taxon>
        <taxon>Acanthomorphata</taxon>
        <taxon>Carangaria</taxon>
        <taxon>Pleuronectiformes</taxon>
        <taxon>Pleuronectoidei</taxon>
        <taxon>Pleuronectidae</taxon>
        <taxon>Pleuronectes</taxon>
    </lineage>
</organism>
<protein>
    <submittedName>
        <fullName evidence="2">Uncharacterized protein</fullName>
    </submittedName>
</protein>
<evidence type="ECO:0000313" key="3">
    <source>
        <dbReference type="Proteomes" id="UP001153269"/>
    </source>
</evidence>